<dbReference type="Pfam" id="PF00892">
    <property type="entry name" value="EamA"/>
    <property type="match status" value="2"/>
</dbReference>
<dbReference type="PANTHER" id="PTHR22911:SF76">
    <property type="entry name" value="EAMA DOMAIN-CONTAINING PROTEIN"/>
    <property type="match status" value="1"/>
</dbReference>
<proteinExistence type="inferred from homology"/>
<dbReference type="PANTHER" id="PTHR22911">
    <property type="entry name" value="ACYL-MALONYL CONDENSING ENZYME-RELATED"/>
    <property type="match status" value="1"/>
</dbReference>
<keyword evidence="2" id="KW-0472">Membrane</keyword>
<feature type="transmembrane region" description="Helical" evidence="2">
    <location>
        <begin position="31"/>
        <end position="48"/>
    </location>
</feature>
<accession>A0AAU7PQB7</accession>
<sequence>MKTNIGLYLALLFGVFSLSTSAIFVRLANAPSAIIAFFRLFFASLILLPFLLSSKQNKRQLLTLSKKQWALGILSGLLLSAHYVMWFESLRHTSVASSTVIVTLQPLFSIAIGYIFLKERFHKLAIGGCLIAIMGCFMIGWGDFQISSQALFGDLLALLAAGVISIYFFIGQAMRKELSAVPYSIISYLSSSLFLGCYALIEGNSFIGYPQAAWMAFGGLALISTVFGQFIFNWLLKWIPATMISMSILGETIGTCILAYFILNEAISFQQGMGITTILLGLVLFFISPQIHKDR</sequence>
<dbReference type="AlphaFoldDB" id="A0AAU7PQB7"/>
<evidence type="ECO:0000313" key="4">
    <source>
        <dbReference type="EMBL" id="XBS54594.1"/>
    </source>
</evidence>
<feature type="transmembrane region" description="Helical" evidence="2">
    <location>
        <begin position="243"/>
        <end position="263"/>
    </location>
</feature>
<dbReference type="GO" id="GO:0016020">
    <property type="term" value="C:membrane"/>
    <property type="evidence" value="ECO:0007669"/>
    <property type="project" value="InterPro"/>
</dbReference>
<organism evidence="4">
    <name type="scientific">Lacrimispora sp. BS-2</name>
    <dbReference type="NCBI Taxonomy" id="3151850"/>
    <lineage>
        <taxon>Bacteria</taxon>
        <taxon>Bacillati</taxon>
        <taxon>Bacillota</taxon>
        <taxon>Clostridia</taxon>
        <taxon>Lachnospirales</taxon>
        <taxon>Lachnospiraceae</taxon>
        <taxon>Lacrimispora</taxon>
    </lineage>
</organism>
<feature type="transmembrane region" description="Helical" evidence="2">
    <location>
        <begin position="69"/>
        <end position="87"/>
    </location>
</feature>
<evidence type="ECO:0000259" key="3">
    <source>
        <dbReference type="Pfam" id="PF00892"/>
    </source>
</evidence>
<evidence type="ECO:0000256" key="2">
    <source>
        <dbReference type="SAM" id="Phobius"/>
    </source>
</evidence>
<dbReference type="SUPFAM" id="SSF103481">
    <property type="entry name" value="Multidrug resistance efflux transporter EmrE"/>
    <property type="match status" value="2"/>
</dbReference>
<keyword evidence="2" id="KW-0812">Transmembrane</keyword>
<feature type="transmembrane region" description="Helical" evidence="2">
    <location>
        <begin position="99"/>
        <end position="117"/>
    </location>
</feature>
<protein>
    <submittedName>
        <fullName evidence="4">DMT family transporter</fullName>
    </submittedName>
</protein>
<dbReference type="InterPro" id="IPR000620">
    <property type="entry name" value="EamA_dom"/>
</dbReference>
<feature type="transmembrane region" description="Helical" evidence="2">
    <location>
        <begin position="269"/>
        <end position="287"/>
    </location>
</feature>
<reference evidence="4" key="1">
    <citation type="submission" date="2024-06" db="EMBL/GenBank/DDBJ databases">
        <title>Lacrimispora cavernae sp. nov., a novel anaerobe isolated from bat guano pile inside a cave.</title>
        <authorList>
            <person name="Miller S.L."/>
            <person name="Lu N."/>
            <person name="King J."/>
            <person name="Sankaranarayanan K."/>
            <person name="Lawson P.A."/>
        </authorList>
    </citation>
    <scope>NUCLEOTIDE SEQUENCE</scope>
    <source>
        <strain evidence="4">BS-2</strain>
    </source>
</reference>
<keyword evidence="2" id="KW-1133">Transmembrane helix</keyword>
<feature type="domain" description="EamA" evidence="3">
    <location>
        <begin position="152"/>
        <end position="286"/>
    </location>
</feature>
<name>A0AAU7PQB7_9FIRM</name>
<dbReference type="InterPro" id="IPR037185">
    <property type="entry name" value="EmrE-like"/>
</dbReference>
<feature type="transmembrane region" description="Helical" evidence="2">
    <location>
        <begin position="124"/>
        <end position="144"/>
    </location>
</feature>
<dbReference type="EMBL" id="CP157940">
    <property type="protein sequence ID" value="XBS54594.1"/>
    <property type="molecule type" value="Genomic_DNA"/>
</dbReference>
<evidence type="ECO:0000256" key="1">
    <source>
        <dbReference type="ARBA" id="ARBA00007362"/>
    </source>
</evidence>
<comment type="similarity">
    <text evidence="1">Belongs to the EamA transporter family.</text>
</comment>
<gene>
    <name evidence="4" type="ORF">ABFV83_02030</name>
</gene>
<feature type="transmembrane region" description="Helical" evidence="2">
    <location>
        <begin position="213"/>
        <end position="236"/>
    </location>
</feature>
<feature type="transmembrane region" description="Helical" evidence="2">
    <location>
        <begin position="182"/>
        <end position="201"/>
    </location>
</feature>
<feature type="domain" description="EamA" evidence="3">
    <location>
        <begin position="8"/>
        <end position="140"/>
    </location>
</feature>
<feature type="transmembrane region" description="Helical" evidence="2">
    <location>
        <begin position="150"/>
        <end position="170"/>
    </location>
</feature>
<dbReference type="RefSeq" id="WP_349947287.1">
    <property type="nucleotide sequence ID" value="NZ_CP157940.1"/>
</dbReference>